<dbReference type="AlphaFoldDB" id="A0A6B2GXJ9"/>
<dbReference type="EMBL" id="JAAEAA010000002">
    <property type="protein sequence ID" value="NDK54711.1"/>
    <property type="molecule type" value="Genomic_DNA"/>
</dbReference>
<accession>A0A6B2GXJ9</accession>
<evidence type="ECO:0000313" key="1">
    <source>
        <dbReference type="EMBL" id="NDK54711.1"/>
    </source>
</evidence>
<gene>
    <name evidence="1" type="ORF">GWO68_02165</name>
</gene>
<protein>
    <submittedName>
        <fullName evidence="1">Uncharacterized protein</fullName>
    </submittedName>
</protein>
<dbReference type="Proteomes" id="UP000478546">
    <property type="component" value="Unassembled WGS sequence"/>
</dbReference>
<sequence>MKTTLHDDVEKSVRELLKIVEAQEMKKSDNHKFSTAKDVLIPPPGVTYTEAELDSL</sequence>
<keyword evidence="2" id="KW-1185">Reference proteome</keyword>
<proteinExistence type="predicted"/>
<dbReference type="RefSeq" id="WP_162344757.1">
    <property type="nucleotide sequence ID" value="NZ_JAAEAA010000002.1"/>
</dbReference>
<organism evidence="1 2">
    <name type="scientific">Pontibacter fetidus</name>
    <dbReference type="NCBI Taxonomy" id="2700082"/>
    <lineage>
        <taxon>Bacteria</taxon>
        <taxon>Pseudomonadati</taxon>
        <taxon>Bacteroidota</taxon>
        <taxon>Cytophagia</taxon>
        <taxon>Cytophagales</taxon>
        <taxon>Hymenobacteraceae</taxon>
        <taxon>Pontibacter</taxon>
    </lineage>
</organism>
<name>A0A6B2GXJ9_9BACT</name>
<comment type="caution">
    <text evidence="1">The sequence shown here is derived from an EMBL/GenBank/DDBJ whole genome shotgun (WGS) entry which is preliminary data.</text>
</comment>
<evidence type="ECO:0000313" key="2">
    <source>
        <dbReference type="Proteomes" id="UP000478546"/>
    </source>
</evidence>
<reference evidence="1 2" key="1">
    <citation type="submission" date="2020-01" db="EMBL/GenBank/DDBJ databases">
        <authorList>
            <person name="Kim M.K."/>
        </authorList>
    </citation>
    <scope>NUCLEOTIDE SEQUENCE [LARGE SCALE GENOMIC DNA]</scope>
    <source>
        <strain evidence="1 2">BT213</strain>
    </source>
</reference>